<dbReference type="PANTHER" id="PTHR46225:SF1">
    <property type="entry name" value="RING_U-BOX SUPERFAMILY PROTEIN"/>
    <property type="match status" value="1"/>
</dbReference>
<evidence type="ECO:0000256" key="2">
    <source>
        <dbReference type="SAM" id="Phobius"/>
    </source>
</evidence>
<feature type="transmembrane region" description="Helical" evidence="2">
    <location>
        <begin position="172"/>
        <end position="195"/>
    </location>
</feature>
<protein>
    <submittedName>
        <fullName evidence="3">Uncharacterized protein</fullName>
    </submittedName>
</protein>
<proteinExistence type="predicted"/>
<reference evidence="3" key="1">
    <citation type="submission" date="2020-06" db="EMBL/GenBank/DDBJ databases">
        <authorList>
            <person name="Li T."/>
            <person name="Hu X."/>
            <person name="Zhang T."/>
            <person name="Song X."/>
            <person name="Zhang H."/>
            <person name="Dai N."/>
            <person name="Sheng W."/>
            <person name="Hou X."/>
            <person name="Wei L."/>
        </authorList>
    </citation>
    <scope>NUCLEOTIDE SEQUENCE</scope>
    <source>
        <strain evidence="3">G02</strain>
        <tissue evidence="3">Leaf</tissue>
    </source>
</reference>
<name>A0AAW2T4K7_SESRA</name>
<evidence type="ECO:0000256" key="1">
    <source>
        <dbReference type="SAM" id="MobiDB-lite"/>
    </source>
</evidence>
<gene>
    <name evidence="3" type="ORF">Sradi_2252600</name>
</gene>
<comment type="caution">
    <text evidence="3">The sequence shown here is derived from an EMBL/GenBank/DDBJ whole genome shotgun (WGS) entry which is preliminary data.</text>
</comment>
<keyword evidence="2" id="KW-0472">Membrane</keyword>
<dbReference type="AlphaFoldDB" id="A0AAW2T4K7"/>
<sequence length="407" mass="45550">MNTRYFFQPDSLCSSGSAVSVSSVFPAAVEERIALSSPARSSRTSPPFLIRLAMKISRSRGETGLAMRIWVAGYAFGCFLNLVLLYWRYRLVYLTRGDNDVSGSDIEQQRSHGESRDLQHMQKCKTSLELLFAIWFVMGNVWVFDSRFASYHRAPKLHVLCISLLAWNAVSYSFPFILFVLLCCCVPMLSSLLGYNMNTASLQRGATEEQLASLPSWKYKDAGNISELGNSTKNHDVQFNRPGSGGLKPLDCADPDSKQTWVNQYTFILVQFDPAQPSTRKSNLPRPTPWRAQGRGDRYIGRNFGSESEFCHCDRVPILALQPKRVKVFRNRSEEMESKDKARKFSDTSLDMGEIKKEPTGVSNVPPSPGQGGARKQPPSTPVHCLCSPTTHAGSFRCRHHRNASSG</sequence>
<feature type="transmembrane region" description="Helical" evidence="2">
    <location>
        <begin position="126"/>
        <end position="144"/>
    </location>
</feature>
<reference evidence="3" key="2">
    <citation type="journal article" date="2024" name="Plant">
        <title>Genomic evolution and insights into agronomic trait innovations of Sesamum species.</title>
        <authorList>
            <person name="Miao H."/>
            <person name="Wang L."/>
            <person name="Qu L."/>
            <person name="Liu H."/>
            <person name="Sun Y."/>
            <person name="Le M."/>
            <person name="Wang Q."/>
            <person name="Wei S."/>
            <person name="Zheng Y."/>
            <person name="Lin W."/>
            <person name="Duan Y."/>
            <person name="Cao H."/>
            <person name="Xiong S."/>
            <person name="Wang X."/>
            <person name="Wei L."/>
            <person name="Li C."/>
            <person name="Ma Q."/>
            <person name="Ju M."/>
            <person name="Zhao R."/>
            <person name="Li G."/>
            <person name="Mu C."/>
            <person name="Tian Q."/>
            <person name="Mei H."/>
            <person name="Zhang T."/>
            <person name="Gao T."/>
            <person name="Zhang H."/>
        </authorList>
    </citation>
    <scope>NUCLEOTIDE SEQUENCE</scope>
    <source>
        <strain evidence="3">G02</strain>
    </source>
</reference>
<keyword evidence="2" id="KW-0812">Transmembrane</keyword>
<evidence type="ECO:0000313" key="3">
    <source>
        <dbReference type="EMBL" id="KAL0399093.1"/>
    </source>
</evidence>
<organism evidence="3">
    <name type="scientific">Sesamum radiatum</name>
    <name type="common">Black benniseed</name>
    <dbReference type="NCBI Taxonomy" id="300843"/>
    <lineage>
        <taxon>Eukaryota</taxon>
        <taxon>Viridiplantae</taxon>
        <taxon>Streptophyta</taxon>
        <taxon>Embryophyta</taxon>
        <taxon>Tracheophyta</taxon>
        <taxon>Spermatophyta</taxon>
        <taxon>Magnoliopsida</taxon>
        <taxon>eudicotyledons</taxon>
        <taxon>Gunneridae</taxon>
        <taxon>Pentapetalae</taxon>
        <taxon>asterids</taxon>
        <taxon>lamiids</taxon>
        <taxon>Lamiales</taxon>
        <taxon>Pedaliaceae</taxon>
        <taxon>Sesamum</taxon>
    </lineage>
</organism>
<feature type="compositionally biased region" description="Basic and acidic residues" evidence="1">
    <location>
        <begin position="332"/>
        <end position="346"/>
    </location>
</feature>
<keyword evidence="2" id="KW-1133">Transmembrane helix</keyword>
<feature type="region of interest" description="Disordered" evidence="1">
    <location>
        <begin position="332"/>
        <end position="382"/>
    </location>
</feature>
<dbReference type="EMBL" id="JACGWJ010000009">
    <property type="protein sequence ID" value="KAL0399093.1"/>
    <property type="molecule type" value="Genomic_DNA"/>
</dbReference>
<feature type="transmembrane region" description="Helical" evidence="2">
    <location>
        <begin position="67"/>
        <end position="87"/>
    </location>
</feature>
<dbReference type="PANTHER" id="PTHR46225">
    <property type="entry name" value="C3H4 TYPE ZINC FINGER PROTEIN"/>
    <property type="match status" value="1"/>
</dbReference>
<accession>A0AAW2T4K7</accession>